<evidence type="ECO:0000256" key="5">
    <source>
        <dbReference type="ARBA" id="ARBA00022801"/>
    </source>
</evidence>
<evidence type="ECO:0000256" key="4">
    <source>
        <dbReference type="ARBA" id="ARBA00022729"/>
    </source>
</evidence>
<dbReference type="SUPFAM" id="SSF53649">
    <property type="entry name" value="Alkaline phosphatase-like"/>
    <property type="match status" value="1"/>
</dbReference>
<evidence type="ECO:0000313" key="10">
    <source>
        <dbReference type="EMBL" id="MCA4705376.1"/>
    </source>
</evidence>
<evidence type="ECO:0000256" key="7">
    <source>
        <dbReference type="PIRSR" id="PIRSR600917-52"/>
    </source>
</evidence>
<reference evidence="10" key="1">
    <citation type="submission" date="2023-08" db="EMBL/GenBank/DDBJ databases">
        <title>Mucin Metabolism Genes Underlie the Key Renovations of Bacteroides xylanisolvens Genomes in Captive Great Apes.</title>
        <authorList>
            <person name="Nishida A.H."/>
        </authorList>
    </citation>
    <scope>NUCLEOTIDE SEQUENCE</scope>
    <source>
        <strain evidence="10">P13.H9</strain>
        <strain evidence="9">P19.10B</strain>
    </source>
</reference>
<evidence type="ECO:0000256" key="3">
    <source>
        <dbReference type="ARBA" id="ARBA00022723"/>
    </source>
</evidence>
<dbReference type="Proteomes" id="UP001197958">
    <property type="component" value="Unassembled WGS sequence"/>
</dbReference>
<evidence type="ECO:0000313" key="11">
    <source>
        <dbReference type="Proteomes" id="UP001198461"/>
    </source>
</evidence>
<evidence type="ECO:0000256" key="2">
    <source>
        <dbReference type="ARBA" id="ARBA00008779"/>
    </source>
</evidence>
<comment type="cofactor">
    <cofactor evidence="1">
        <name>Ca(2+)</name>
        <dbReference type="ChEBI" id="CHEBI:29108"/>
    </cofactor>
</comment>
<keyword evidence="5" id="KW-0378">Hydrolase</keyword>
<evidence type="ECO:0000256" key="6">
    <source>
        <dbReference type="ARBA" id="ARBA00022837"/>
    </source>
</evidence>
<dbReference type="InterPro" id="IPR017850">
    <property type="entry name" value="Alkaline_phosphatase_core_sf"/>
</dbReference>
<organism evidence="10 11">
    <name type="scientific">Bacteroides xylanisolvens</name>
    <dbReference type="NCBI Taxonomy" id="371601"/>
    <lineage>
        <taxon>Bacteria</taxon>
        <taxon>Pseudomonadati</taxon>
        <taxon>Bacteroidota</taxon>
        <taxon>Bacteroidia</taxon>
        <taxon>Bacteroidales</taxon>
        <taxon>Bacteroidaceae</taxon>
        <taxon>Bacteroides</taxon>
    </lineage>
</organism>
<dbReference type="PANTHER" id="PTHR45953:SF1">
    <property type="entry name" value="IDURONATE 2-SULFATASE"/>
    <property type="match status" value="1"/>
</dbReference>
<comment type="PTM">
    <text evidence="7">The conversion to 3-oxoalanine (also known as C-formylglycine, FGly), of a serine or cysteine residue in prokaryotes and of a cysteine residue in eukaryotes, is critical for catalytic activity.</text>
</comment>
<dbReference type="EMBL" id="JAIWWW010000009">
    <property type="protein sequence ID" value="MCA4522664.1"/>
    <property type="molecule type" value="Genomic_DNA"/>
</dbReference>
<keyword evidence="4" id="KW-0732">Signal</keyword>
<keyword evidence="6" id="KW-0106">Calcium</keyword>
<protein>
    <submittedName>
        <fullName evidence="10">Sulfatase</fullName>
    </submittedName>
</protein>
<dbReference type="InterPro" id="IPR035874">
    <property type="entry name" value="IDS"/>
</dbReference>
<keyword evidence="3" id="KW-0479">Metal-binding</keyword>
<dbReference type="Gene3D" id="3.40.720.10">
    <property type="entry name" value="Alkaline Phosphatase, subunit A"/>
    <property type="match status" value="1"/>
</dbReference>
<dbReference type="InterPro" id="IPR000917">
    <property type="entry name" value="Sulfatase_N"/>
</dbReference>
<proteinExistence type="inferred from homology"/>
<dbReference type="AlphaFoldDB" id="A0AAW4T2L2"/>
<evidence type="ECO:0000256" key="1">
    <source>
        <dbReference type="ARBA" id="ARBA00001913"/>
    </source>
</evidence>
<evidence type="ECO:0000259" key="8">
    <source>
        <dbReference type="Pfam" id="PF00884"/>
    </source>
</evidence>
<dbReference type="RefSeq" id="WP_072066925.1">
    <property type="nucleotide sequence ID" value="NZ_CP183042.1"/>
</dbReference>
<sequence>MNKNIFLLTVSALYSNSIVANINYVASKNILFIICDDLRPELNCYGNSMIVSPNIDELANNSVVFNRAYCNIPVSGASRASIFTGLRPTKSRFVSWNARVDKDAPNAVTLQKRFKDAGYVTIANGKVYHNQDEAPKKYWDKVFYPEGAPHLWYQTDYNKNLMIQKENNPKLKRGLYYEYSDNPDSLFVDWIIAEKSISDLKELKKNGKPFFMSIGFIRPHLPFIVSEEYWKLYDEDSISIPDNYILKEGNLIPKAALLNGGELSQYSGIKKRHLDISDAKKMIHGYYASVSCVDVQVGRVLDALKKMGLDKNTIIVFIGDHGWNLGEHGLWCKNTILNSSLHSTLMISHPEYRKGRKCNEIVEFIDLYPTMCDMAGVEYASSMEGESIFPLVKSENARSKGYCVSRWNNGFTLIKDNYFYTEWRDKKNLLVDSLLFDHKNDSSENYNVVQKEEYSSIVNELSEFLRKHIGKDYLK</sequence>
<dbReference type="GO" id="GO:0046872">
    <property type="term" value="F:metal ion binding"/>
    <property type="evidence" value="ECO:0007669"/>
    <property type="project" value="UniProtKB-KW"/>
</dbReference>
<dbReference type="CDD" id="cd16030">
    <property type="entry name" value="iduronate-2-sulfatase"/>
    <property type="match status" value="1"/>
</dbReference>
<dbReference type="PANTHER" id="PTHR45953">
    <property type="entry name" value="IDURONATE 2-SULFATASE"/>
    <property type="match status" value="1"/>
</dbReference>
<gene>
    <name evidence="10" type="ORF">LD004_17375</name>
    <name evidence="9" type="ORF">LDZ35_05485</name>
</gene>
<dbReference type="Proteomes" id="UP001198461">
    <property type="component" value="Unassembled WGS sequence"/>
</dbReference>
<feature type="modified residue" description="3-oxoalanine (Ser)" evidence="7">
    <location>
        <position position="75"/>
    </location>
</feature>
<dbReference type="GO" id="GO:0005737">
    <property type="term" value="C:cytoplasm"/>
    <property type="evidence" value="ECO:0007669"/>
    <property type="project" value="TreeGrafter"/>
</dbReference>
<comment type="similarity">
    <text evidence="2">Belongs to the sulfatase family.</text>
</comment>
<dbReference type="Pfam" id="PF00884">
    <property type="entry name" value="Sulfatase"/>
    <property type="match status" value="1"/>
</dbReference>
<evidence type="ECO:0000313" key="9">
    <source>
        <dbReference type="EMBL" id="MCA4522664.1"/>
    </source>
</evidence>
<dbReference type="GO" id="GO:0004423">
    <property type="term" value="F:iduronate-2-sulfatase activity"/>
    <property type="evidence" value="ECO:0007669"/>
    <property type="project" value="InterPro"/>
</dbReference>
<feature type="domain" description="Sulfatase N-terminal" evidence="8">
    <location>
        <begin position="28"/>
        <end position="377"/>
    </location>
</feature>
<accession>A0AAW4T2L2</accession>
<dbReference type="EMBL" id="JAIWYE010000031">
    <property type="protein sequence ID" value="MCA4705376.1"/>
    <property type="molecule type" value="Genomic_DNA"/>
</dbReference>
<name>A0AAW4T2L2_9BACE</name>
<comment type="caution">
    <text evidence="10">The sequence shown here is derived from an EMBL/GenBank/DDBJ whole genome shotgun (WGS) entry which is preliminary data.</text>
</comment>